<protein>
    <submittedName>
        <fullName evidence="3">Transposase family protein</fullName>
    </submittedName>
</protein>
<name>A0AAP5IB05_9CYAN</name>
<sequence length="164" mass="19302">MDSCLTNLLNLPDVVVESQNNLNDAVLLQLSISAKGIKCQYCYTYTEELHQTRPILVKDLPYCGQDVYLKLPRRQFYCKVCQRYITERLEFIDWRRKYTQRYEERIYTQVKCSNVEQVSKQQHLSIKEVKNIFNHINQKRKKQVPLSSIACQATNISAMNTSSI</sequence>
<dbReference type="AlphaFoldDB" id="A0AAP5IB05"/>
<evidence type="ECO:0000313" key="4">
    <source>
        <dbReference type="Proteomes" id="UP000667802"/>
    </source>
</evidence>
<gene>
    <name evidence="3" type="ORF">G7B40_025535</name>
</gene>
<dbReference type="InterPro" id="IPR029261">
    <property type="entry name" value="Transposase_Znf"/>
</dbReference>
<evidence type="ECO:0000259" key="2">
    <source>
        <dbReference type="Pfam" id="PF14690"/>
    </source>
</evidence>
<accession>A0AAP5IB05</accession>
<evidence type="ECO:0000313" key="3">
    <source>
        <dbReference type="EMBL" id="MDR9897899.1"/>
    </source>
</evidence>
<proteinExistence type="predicted"/>
<evidence type="ECO:0000259" key="1">
    <source>
        <dbReference type="Pfam" id="PF13542"/>
    </source>
</evidence>
<dbReference type="Pfam" id="PF14690">
    <property type="entry name" value="Zn_ribbon_ISL3"/>
    <property type="match status" value="1"/>
</dbReference>
<reference evidence="4" key="1">
    <citation type="journal article" date="2021" name="Science">
        <title>Hunting the eagle killer: A cyanobacterial neurotoxin causes vacuolar myelinopathy.</title>
        <authorList>
            <person name="Breinlinger S."/>
            <person name="Phillips T.J."/>
            <person name="Haram B.N."/>
            <person name="Mares J."/>
            <person name="Martinez Yerena J.A."/>
            <person name="Hrouzek P."/>
            <person name="Sobotka R."/>
            <person name="Henderson W.M."/>
            <person name="Schmieder P."/>
            <person name="Williams S.M."/>
            <person name="Lauderdale J.D."/>
            <person name="Wilde H.D."/>
            <person name="Gerrin W."/>
            <person name="Kust A."/>
            <person name="Washington J.W."/>
            <person name="Wagner C."/>
            <person name="Geier B."/>
            <person name="Liebeke M."/>
            <person name="Enke H."/>
            <person name="Niedermeyer T.H.J."/>
            <person name="Wilde S.B."/>
        </authorList>
    </citation>
    <scope>NUCLEOTIDE SEQUENCE [LARGE SCALE GENOMIC DNA]</scope>
    <source>
        <strain evidence="4">Thurmond2011</strain>
    </source>
</reference>
<dbReference type="Pfam" id="PF13542">
    <property type="entry name" value="HTH_Tnp_ISL3"/>
    <property type="match status" value="1"/>
</dbReference>
<comment type="caution">
    <text evidence="3">The sequence shown here is derived from an EMBL/GenBank/DDBJ whole genome shotgun (WGS) entry which is preliminary data.</text>
</comment>
<keyword evidence="4" id="KW-1185">Reference proteome</keyword>
<feature type="domain" description="Transposase IS204/IS1001/IS1096/IS1165 zinc-finger" evidence="2">
    <location>
        <begin position="37"/>
        <end position="81"/>
    </location>
</feature>
<dbReference type="InterPro" id="IPR032877">
    <property type="entry name" value="Transposase_HTH"/>
</dbReference>
<organism evidence="3 4">
    <name type="scientific">Aetokthonos hydrillicola Thurmond2011</name>
    <dbReference type="NCBI Taxonomy" id="2712845"/>
    <lineage>
        <taxon>Bacteria</taxon>
        <taxon>Bacillati</taxon>
        <taxon>Cyanobacteriota</taxon>
        <taxon>Cyanophyceae</taxon>
        <taxon>Nostocales</taxon>
        <taxon>Hapalosiphonaceae</taxon>
        <taxon>Aetokthonos</taxon>
    </lineage>
</organism>
<feature type="domain" description="Transposase IS204/IS1001/IS1096/IS1165 helix-turn-helix" evidence="1">
    <location>
        <begin position="87"/>
        <end position="136"/>
    </location>
</feature>
<dbReference type="EMBL" id="JAALHA020000015">
    <property type="protein sequence ID" value="MDR9897899.1"/>
    <property type="molecule type" value="Genomic_DNA"/>
</dbReference>
<dbReference type="RefSeq" id="WP_310834133.1">
    <property type="nucleotide sequence ID" value="NZ_JAALHA020000015.1"/>
</dbReference>
<dbReference type="Proteomes" id="UP000667802">
    <property type="component" value="Unassembled WGS sequence"/>
</dbReference>